<reference evidence="1 2" key="1">
    <citation type="submission" date="2020-08" db="EMBL/GenBank/DDBJ databases">
        <title>Genomic Encyclopedia of Type Strains, Phase IV (KMG-V): Genome sequencing to study the core and pangenomes of soil and plant-associated prokaryotes.</title>
        <authorList>
            <person name="Whitman W."/>
        </authorList>
    </citation>
    <scope>NUCLEOTIDE SEQUENCE [LARGE SCALE GENOMIC DNA]</scope>
    <source>
        <strain evidence="1 2">SEMIA 4084</strain>
    </source>
</reference>
<organism evidence="1 2">
    <name type="scientific">Rhizobium giardinii</name>
    <dbReference type="NCBI Taxonomy" id="56731"/>
    <lineage>
        <taxon>Bacteria</taxon>
        <taxon>Pseudomonadati</taxon>
        <taxon>Pseudomonadota</taxon>
        <taxon>Alphaproteobacteria</taxon>
        <taxon>Hyphomicrobiales</taxon>
        <taxon>Rhizobiaceae</taxon>
        <taxon>Rhizobium/Agrobacterium group</taxon>
        <taxon>Rhizobium</taxon>
    </lineage>
</organism>
<evidence type="ECO:0008006" key="3">
    <source>
        <dbReference type="Google" id="ProtNLM"/>
    </source>
</evidence>
<sequence>MSQTRKKQIQDRRLAAQGGKYDVAYFAKKHGLELKDAKRIIEAHGSDRDAADRSAHRFKH</sequence>
<dbReference type="RefSeq" id="WP_018327307.1">
    <property type="nucleotide sequence ID" value="NZ_JACHBK010000022.1"/>
</dbReference>
<keyword evidence="2" id="KW-1185">Reference proteome</keyword>
<dbReference type="Proteomes" id="UP000585507">
    <property type="component" value="Unassembled WGS sequence"/>
</dbReference>
<proteinExistence type="predicted"/>
<dbReference type="EMBL" id="JACHBK010000022">
    <property type="protein sequence ID" value="MBB5539607.1"/>
    <property type="molecule type" value="Genomic_DNA"/>
</dbReference>
<accession>A0A7W8UJB1</accession>
<name>A0A7W8UJB1_9HYPH</name>
<dbReference type="AlphaFoldDB" id="A0A7W8UJB1"/>
<comment type="caution">
    <text evidence="1">The sequence shown here is derived from an EMBL/GenBank/DDBJ whole genome shotgun (WGS) entry which is preliminary data.</text>
</comment>
<gene>
    <name evidence="1" type="ORF">GGD55_006357</name>
</gene>
<evidence type="ECO:0000313" key="1">
    <source>
        <dbReference type="EMBL" id="MBB5539607.1"/>
    </source>
</evidence>
<protein>
    <recommendedName>
        <fullName evidence="3">DUF3606 domain-containing protein</fullName>
    </recommendedName>
</protein>
<evidence type="ECO:0000313" key="2">
    <source>
        <dbReference type="Proteomes" id="UP000585507"/>
    </source>
</evidence>